<gene>
    <name evidence="2" type="ORF">TrST_g10026</name>
</gene>
<evidence type="ECO:0000256" key="1">
    <source>
        <dbReference type="SAM" id="Phobius"/>
    </source>
</evidence>
<dbReference type="Proteomes" id="UP001165085">
    <property type="component" value="Unassembled WGS sequence"/>
</dbReference>
<organism evidence="2 3">
    <name type="scientific">Triparma strigata</name>
    <dbReference type="NCBI Taxonomy" id="1606541"/>
    <lineage>
        <taxon>Eukaryota</taxon>
        <taxon>Sar</taxon>
        <taxon>Stramenopiles</taxon>
        <taxon>Ochrophyta</taxon>
        <taxon>Bolidophyceae</taxon>
        <taxon>Parmales</taxon>
        <taxon>Triparmaceae</taxon>
        <taxon>Triparma</taxon>
    </lineage>
</organism>
<keyword evidence="1" id="KW-0472">Membrane</keyword>
<dbReference type="PANTHER" id="PTHR21174:SF0">
    <property type="entry name" value="HD PHOSPHOHYDROLASE FAMILY PROTEIN-RELATED"/>
    <property type="match status" value="1"/>
</dbReference>
<reference evidence="3" key="1">
    <citation type="journal article" date="2023" name="Commun. Biol.">
        <title>Genome analysis of Parmales, the sister group of diatoms, reveals the evolutionary specialization of diatoms from phago-mixotrophs to photoautotrophs.</title>
        <authorList>
            <person name="Ban H."/>
            <person name="Sato S."/>
            <person name="Yoshikawa S."/>
            <person name="Yamada K."/>
            <person name="Nakamura Y."/>
            <person name="Ichinomiya M."/>
            <person name="Sato N."/>
            <person name="Blanc-Mathieu R."/>
            <person name="Endo H."/>
            <person name="Kuwata A."/>
            <person name="Ogata H."/>
        </authorList>
    </citation>
    <scope>NUCLEOTIDE SEQUENCE [LARGE SCALE GENOMIC DNA]</scope>
    <source>
        <strain evidence="3">NIES 3701</strain>
    </source>
</reference>
<dbReference type="InterPro" id="IPR009218">
    <property type="entry name" value="HD_phosphohydro"/>
</dbReference>
<sequence length="303" mass="34261">MSSPSLSQWNNNSDYSHDLGRTLSSEIGVLWNHYFQVLFGPYSYITWVISNQVRCKTIDLHFEPQRHYHTLVHIYELLDVLRLTKTEIGPTNTAATAKQNAELFFAAVFHDCVYDPKLTGGKNETLSNDHFAAFADLVGSNSVVPPSASSSVATVKEIILCTIKHTTESSNPTVKRFLNADINVLSKPLPCYESYAHMIRLEYIHVSRPDYLKGRVAVLESFLSRAELFFKIEGEDVSAKEKQARDNIKWEISLLKTKQVIPGEGKKIEKSVERAASEKKLKILAILTICVGISYILARRRRN</sequence>
<evidence type="ECO:0000313" key="3">
    <source>
        <dbReference type="Proteomes" id="UP001165085"/>
    </source>
</evidence>
<dbReference type="SUPFAM" id="SSF109604">
    <property type="entry name" value="HD-domain/PDEase-like"/>
    <property type="match status" value="1"/>
</dbReference>
<name>A0A9W7BNF6_9STRA</name>
<evidence type="ECO:0000313" key="2">
    <source>
        <dbReference type="EMBL" id="GMH91125.1"/>
    </source>
</evidence>
<keyword evidence="1" id="KW-1133">Transmembrane helix</keyword>
<dbReference type="PANTHER" id="PTHR21174">
    <property type="match status" value="1"/>
</dbReference>
<protein>
    <submittedName>
        <fullName evidence="2">Uncharacterized protein</fullName>
    </submittedName>
</protein>
<keyword evidence="3" id="KW-1185">Reference proteome</keyword>
<dbReference type="EMBL" id="BRXY01000381">
    <property type="protein sequence ID" value="GMH91125.1"/>
    <property type="molecule type" value="Genomic_DNA"/>
</dbReference>
<accession>A0A9W7BNF6</accession>
<keyword evidence="1" id="KW-0812">Transmembrane</keyword>
<proteinExistence type="predicted"/>
<dbReference type="AlphaFoldDB" id="A0A9W7BNF6"/>
<dbReference type="OrthoDB" id="330671at2759"/>
<feature type="transmembrane region" description="Helical" evidence="1">
    <location>
        <begin position="281"/>
        <end position="298"/>
    </location>
</feature>
<comment type="caution">
    <text evidence="2">The sequence shown here is derived from an EMBL/GenBank/DDBJ whole genome shotgun (WGS) entry which is preliminary data.</text>
</comment>